<dbReference type="eggNOG" id="COG1316">
    <property type="taxonomic scope" value="Bacteria"/>
</dbReference>
<dbReference type="InterPro" id="IPR050922">
    <property type="entry name" value="LytR/CpsA/Psr_CW_biosynth"/>
</dbReference>
<feature type="transmembrane region" description="Helical" evidence="2">
    <location>
        <begin position="7"/>
        <end position="27"/>
    </location>
</feature>
<dbReference type="Pfam" id="PF03816">
    <property type="entry name" value="LytR_cpsA_psr"/>
    <property type="match status" value="1"/>
</dbReference>
<dbReference type="PANTHER" id="PTHR33392:SF6">
    <property type="entry name" value="POLYISOPRENYL-TEICHOIC ACID--PEPTIDOGLYCAN TEICHOIC ACID TRANSFERASE TAGU"/>
    <property type="match status" value="1"/>
</dbReference>
<dbReference type="PANTHER" id="PTHR33392">
    <property type="entry name" value="POLYISOPRENYL-TEICHOIC ACID--PEPTIDOGLYCAN TEICHOIC ACID TRANSFERASE TAGU"/>
    <property type="match status" value="1"/>
</dbReference>
<dbReference type="AlphaFoldDB" id="A0A0A3HN42"/>
<dbReference type="NCBIfam" id="TIGR00350">
    <property type="entry name" value="lytR_cpsA_psr"/>
    <property type="match status" value="1"/>
</dbReference>
<keyword evidence="2" id="KW-1133">Transmembrane helix</keyword>
<evidence type="ECO:0000313" key="4">
    <source>
        <dbReference type="EMBL" id="KGR73986.1"/>
    </source>
</evidence>
<keyword evidence="2" id="KW-0812">Transmembrane</keyword>
<dbReference type="Gene3D" id="3.40.630.190">
    <property type="entry name" value="LCP protein"/>
    <property type="match status" value="1"/>
</dbReference>
<evidence type="ECO:0000259" key="3">
    <source>
        <dbReference type="Pfam" id="PF03816"/>
    </source>
</evidence>
<dbReference type="InterPro" id="IPR004474">
    <property type="entry name" value="LytR_CpsA_psr"/>
</dbReference>
<dbReference type="RefSeq" id="WP_036203232.1">
    <property type="nucleotide sequence ID" value="NZ_AVCY01000001.1"/>
</dbReference>
<gene>
    <name evidence="4" type="ORF">CD33_18455</name>
</gene>
<organism evidence="4 5">
    <name type="scientific">Ureibacillus sinduriensis BLB-1 = JCM 15800</name>
    <dbReference type="NCBI Taxonomy" id="1384057"/>
    <lineage>
        <taxon>Bacteria</taxon>
        <taxon>Bacillati</taxon>
        <taxon>Bacillota</taxon>
        <taxon>Bacilli</taxon>
        <taxon>Bacillales</taxon>
        <taxon>Caryophanaceae</taxon>
        <taxon>Ureibacillus</taxon>
    </lineage>
</organism>
<keyword evidence="2" id="KW-0472">Membrane</keyword>
<accession>A0A0A3HN42</accession>
<dbReference type="STRING" id="1384057.CD33_18455"/>
<evidence type="ECO:0000256" key="2">
    <source>
        <dbReference type="SAM" id="Phobius"/>
    </source>
</evidence>
<reference evidence="4 5" key="1">
    <citation type="submission" date="2014-02" db="EMBL/GenBank/DDBJ databases">
        <title>Draft genome sequence of Lysinibacillus sinduriensis JCM 15800.</title>
        <authorList>
            <person name="Zhang F."/>
            <person name="Wang G."/>
            <person name="Zhang L."/>
        </authorList>
    </citation>
    <scope>NUCLEOTIDE SEQUENCE [LARGE SCALE GENOMIC DNA]</scope>
    <source>
        <strain evidence="4 5">JCM 15800</strain>
    </source>
</reference>
<evidence type="ECO:0000313" key="5">
    <source>
        <dbReference type="Proteomes" id="UP000030408"/>
    </source>
</evidence>
<protein>
    <submittedName>
        <fullName evidence="4">Trascriptional regulator</fullName>
    </submittedName>
</protein>
<proteinExistence type="inferred from homology"/>
<dbReference type="Proteomes" id="UP000030408">
    <property type="component" value="Unassembled WGS sequence"/>
</dbReference>
<dbReference type="EMBL" id="JPVO01000055">
    <property type="protein sequence ID" value="KGR73986.1"/>
    <property type="molecule type" value="Genomic_DNA"/>
</dbReference>
<sequence>MKKVWKWLAGVIVVVGAIGFIILFKVYSDVKDTVEEVYTPFQKELSVKREKAIDVTAKEPFSALILGVDARQGDSGRSDTMIVLTVNPERGTTKLLSIPRDTYTELVDTGSKDKINHAYAYGGMEMAISSVEELLDIPIDYTAKINMESFVDIIDIVGGITVENAFEFDYEGEHFAAGQLELDGSKALKYVRMRYDDPEGDFGRQNRQKQVIEQVLKKTISVNTILNYKSIFETIENNLEMNIAFDELINIQKDYRNSFSTIEQLYLNNGTGTMMDGIYYYVPNEEELKTLQETLRQHLEI</sequence>
<comment type="caution">
    <text evidence="4">The sequence shown here is derived from an EMBL/GenBank/DDBJ whole genome shotgun (WGS) entry which is preliminary data.</text>
</comment>
<feature type="domain" description="Cell envelope-related transcriptional attenuator" evidence="3">
    <location>
        <begin position="77"/>
        <end position="219"/>
    </location>
</feature>
<comment type="similarity">
    <text evidence="1">Belongs to the LytR/CpsA/Psr (LCP) family.</text>
</comment>
<name>A0A0A3HN42_9BACL</name>
<dbReference type="OrthoDB" id="27330at2"/>
<keyword evidence="5" id="KW-1185">Reference proteome</keyword>
<evidence type="ECO:0000256" key="1">
    <source>
        <dbReference type="ARBA" id="ARBA00006068"/>
    </source>
</evidence>